<dbReference type="PANTHER" id="PTHR37185">
    <property type="entry name" value="MEMBRANE PROTEIN"/>
    <property type="match status" value="1"/>
</dbReference>
<feature type="transmembrane region" description="Helical" evidence="1">
    <location>
        <begin position="53"/>
        <end position="75"/>
    </location>
</feature>
<dbReference type="InterPro" id="IPR018710">
    <property type="entry name" value="DUF2232"/>
</dbReference>
<organism evidence="2 3">
    <name type="scientific">Prochlorothrix hollandica PCC 9006 = CALU 1027</name>
    <dbReference type="NCBI Taxonomy" id="317619"/>
    <lineage>
        <taxon>Bacteria</taxon>
        <taxon>Bacillati</taxon>
        <taxon>Cyanobacteriota</taxon>
        <taxon>Cyanophyceae</taxon>
        <taxon>Prochlorotrichales</taxon>
        <taxon>Prochlorotrichaceae</taxon>
        <taxon>Prochlorothrix</taxon>
    </lineage>
</organism>
<proteinExistence type="predicted"/>
<keyword evidence="1" id="KW-0812">Transmembrane</keyword>
<dbReference type="Proteomes" id="UP000034681">
    <property type="component" value="Unassembled WGS sequence"/>
</dbReference>
<name>A0A0M2Q1I4_PROHO</name>
<reference evidence="2" key="1">
    <citation type="submission" date="2012-04" db="EMBL/GenBank/DDBJ databases">
        <authorList>
            <person name="Borisov I.G."/>
            <person name="Ivanikova N.V."/>
            <person name="Pinevich A.V."/>
        </authorList>
    </citation>
    <scope>NUCLEOTIDE SEQUENCE [LARGE SCALE GENOMIC DNA]</scope>
    <source>
        <strain evidence="2">CALU 1027</strain>
    </source>
</reference>
<feature type="transmembrane region" description="Helical" evidence="1">
    <location>
        <begin position="208"/>
        <end position="232"/>
    </location>
</feature>
<comment type="caution">
    <text evidence="2">The sequence shown here is derived from an EMBL/GenBank/DDBJ whole genome shotgun (WGS) entry which is preliminary data.</text>
</comment>
<feature type="transmembrane region" description="Helical" evidence="1">
    <location>
        <begin position="175"/>
        <end position="196"/>
    </location>
</feature>
<keyword evidence="1" id="KW-0472">Membrane</keyword>
<dbReference type="Pfam" id="PF09991">
    <property type="entry name" value="DUF2232"/>
    <property type="match status" value="1"/>
</dbReference>
<dbReference type="PANTHER" id="PTHR37185:SF3">
    <property type="entry name" value="MEMBRANE PROTEIN"/>
    <property type="match status" value="1"/>
</dbReference>
<protein>
    <submittedName>
        <fullName evidence="2">Membrane protein</fullName>
    </submittedName>
</protein>
<dbReference type="AlphaFoldDB" id="A0A0M2Q1I4"/>
<evidence type="ECO:0000313" key="3">
    <source>
        <dbReference type="Proteomes" id="UP000034681"/>
    </source>
</evidence>
<dbReference type="EMBL" id="AJTX02000004">
    <property type="protein sequence ID" value="KKJ00487.1"/>
    <property type="molecule type" value="Genomic_DNA"/>
</dbReference>
<accession>A0A0M2Q1I4</accession>
<dbReference type="STRING" id="317619.GCA_000332315_00292"/>
<evidence type="ECO:0000256" key="1">
    <source>
        <dbReference type="SAM" id="Phobius"/>
    </source>
</evidence>
<evidence type="ECO:0000313" key="2">
    <source>
        <dbReference type="EMBL" id="KKJ00487.1"/>
    </source>
</evidence>
<sequence>MPATPLPPNLQPDWDSWVDGELTSPAPIVPGPVAPTAPTAPTAPLPPRSAPPLAMVETAFLSSTACLLWLVNYYFPLGPLLRLGFPLPIALVYLRWGKRGAWMAALVSSLLLSVLMGPTRSLLFLMPFGLLGVLLGSCWRRGLPWSISIGLGTLLSSIGFFFRIWFTSLLLGDDLWVYVTVQVTEMLQWLFLRLGLLVQPELLWVQGFALVLIVVNSVMYLFTVHLLAFLLLERVGSPIPPPPQWVQALVDMDG</sequence>
<gene>
    <name evidence="2" type="ORF">PROH_07770</name>
</gene>
<dbReference type="eggNOG" id="COG4241">
    <property type="taxonomic scope" value="Bacteria"/>
</dbReference>
<feature type="transmembrane region" description="Helical" evidence="1">
    <location>
        <begin position="151"/>
        <end position="169"/>
    </location>
</feature>
<keyword evidence="3" id="KW-1185">Reference proteome</keyword>
<keyword evidence="1" id="KW-1133">Transmembrane helix</keyword>
<feature type="transmembrane region" description="Helical" evidence="1">
    <location>
        <begin position="122"/>
        <end position="139"/>
    </location>
</feature>